<keyword evidence="4" id="KW-1185">Reference proteome</keyword>
<accession>A0A364Y6W2</accession>
<dbReference type="InterPro" id="IPR029058">
    <property type="entry name" value="AB_hydrolase_fold"/>
</dbReference>
<feature type="domain" description="Xaa-Pro dipeptidyl-peptidase-like" evidence="2">
    <location>
        <begin position="143"/>
        <end position="241"/>
    </location>
</feature>
<dbReference type="InterPro" id="IPR008969">
    <property type="entry name" value="CarboxyPept-like_regulatory"/>
</dbReference>
<dbReference type="Gene3D" id="2.60.40.1120">
    <property type="entry name" value="Carboxypeptidase-like, regulatory domain"/>
    <property type="match status" value="1"/>
</dbReference>
<name>A0A364Y6W2_9BACT</name>
<dbReference type="Pfam" id="PF13715">
    <property type="entry name" value="CarbopepD_reg_2"/>
    <property type="match status" value="1"/>
</dbReference>
<evidence type="ECO:0000256" key="1">
    <source>
        <dbReference type="SAM" id="SignalP"/>
    </source>
</evidence>
<dbReference type="SUPFAM" id="SSF49464">
    <property type="entry name" value="Carboxypeptidase regulatory domain-like"/>
    <property type="match status" value="1"/>
</dbReference>
<dbReference type="EMBL" id="QMFY01000003">
    <property type="protein sequence ID" value="RAW01838.1"/>
    <property type="molecule type" value="Genomic_DNA"/>
</dbReference>
<reference evidence="3 4" key="1">
    <citation type="submission" date="2018-06" db="EMBL/GenBank/DDBJ databases">
        <title>Chryseolinea flavus sp. nov., a member of the phylum Bacteroidetes isolated from soil.</title>
        <authorList>
            <person name="Li Y."/>
            <person name="Wang J."/>
        </authorList>
    </citation>
    <scope>NUCLEOTIDE SEQUENCE [LARGE SCALE GENOMIC DNA]</scope>
    <source>
        <strain evidence="3 4">SDU1-6</strain>
    </source>
</reference>
<dbReference type="AlphaFoldDB" id="A0A364Y6W2"/>
<comment type="caution">
    <text evidence="3">The sequence shown here is derived from an EMBL/GenBank/DDBJ whole genome shotgun (WGS) entry which is preliminary data.</text>
</comment>
<organism evidence="3 4">
    <name type="scientific">Pseudochryseolinea flava</name>
    <dbReference type="NCBI Taxonomy" id="2059302"/>
    <lineage>
        <taxon>Bacteria</taxon>
        <taxon>Pseudomonadati</taxon>
        <taxon>Bacteroidota</taxon>
        <taxon>Cytophagia</taxon>
        <taxon>Cytophagales</taxon>
        <taxon>Fulvivirgaceae</taxon>
        <taxon>Pseudochryseolinea</taxon>
    </lineage>
</organism>
<evidence type="ECO:0000313" key="4">
    <source>
        <dbReference type="Proteomes" id="UP000251889"/>
    </source>
</evidence>
<evidence type="ECO:0000313" key="3">
    <source>
        <dbReference type="EMBL" id="RAW01838.1"/>
    </source>
</evidence>
<dbReference type="GO" id="GO:0016787">
    <property type="term" value="F:hydrolase activity"/>
    <property type="evidence" value="ECO:0007669"/>
    <property type="project" value="InterPro"/>
</dbReference>
<feature type="chain" id="PRO_5017024437" description="Xaa-Pro dipeptidyl-peptidase-like domain-containing protein" evidence="1">
    <location>
        <begin position="21"/>
        <end position="632"/>
    </location>
</feature>
<keyword evidence="1" id="KW-0732">Signal</keyword>
<feature type="signal peptide" evidence="1">
    <location>
        <begin position="1"/>
        <end position="20"/>
    </location>
</feature>
<evidence type="ECO:0000259" key="2">
    <source>
        <dbReference type="Pfam" id="PF02129"/>
    </source>
</evidence>
<dbReference type="Pfam" id="PF02129">
    <property type="entry name" value="Peptidase_S15"/>
    <property type="match status" value="1"/>
</dbReference>
<proteinExistence type="predicted"/>
<dbReference type="SUPFAM" id="SSF53474">
    <property type="entry name" value="alpha/beta-Hydrolases"/>
    <property type="match status" value="1"/>
</dbReference>
<dbReference type="Gene3D" id="3.40.50.1820">
    <property type="entry name" value="alpha/beta hydrolase"/>
    <property type="match status" value="1"/>
</dbReference>
<protein>
    <recommendedName>
        <fullName evidence="2">Xaa-Pro dipeptidyl-peptidase-like domain-containing protein</fullName>
    </recommendedName>
</protein>
<gene>
    <name evidence="3" type="ORF">DQQ10_09345</name>
</gene>
<dbReference type="Proteomes" id="UP000251889">
    <property type="component" value="Unassembled WGS sequence"/>
</dbReference>
<sequence>MDKILLIVGVALLSSFGAIAQEHEFKVGFKVISAHDSSRQYKPSTTSSHKLHYRPIEIDLWYPADVLPTDSIVSFSNLISLLEERCKYFDDTKIYQGLTEEMLQYICGSLNCSDHDILKSVNTTSYLNAPRVDIPFPLIVYFAGFNGMSYENYLLLELLAKKGFIVASVSSIGRYPGNMTMQQEDIMEQVKDAEYVIEYLTNAHIASDQIGLVGYSWGGLAATILAMKDSSKFKAIVSLDGSEQFSYADAAESSALNEFRTADYFTPQSIQAPFLYLDSDISTLETLPDSIYNLVDDIRGDKTYVKIDNATHEDFSSLSVVLSEDRSKTPYAVIQTLATNFFLDKLKGENVFFENIPKDGVAHQFSPPQVTTSRAETKMTLRFIGTIRDNKSNAPLAYANIGILNREIGTTSNSSGEFEIPFLESNVNDTIKVSMIGYEPTLILLDDIFKKLKTRIDIQLQQRDVELNEVVVTEKKLTTKILGNTTDSKFFGGKFASGDLGSEIAIRIKVKKSPTYLDAFSFNISYNTEDSAMFRVNVYEVVNGLPGRNMLRENIFIKVKGETGKMNVDLLKYNIVVTGDFFIGLEWVEGDRNAGIVFSSGFINKGTYYRKASQGRWKKFPMGVGFNVTAKY</sequence>
<dbReference type="InterPro" id="IPR000383">
    <property type="entry name" value="Xaa-Pro-like_dom"/>
</dbReference>